<dbReference type="PANTHER" id="PTHR33885">
    <property type="entry name" value="PHAGE SHOCK PROTEIN C"/>
    <property type="match status" value="1"/>
</dbReference>
<name>A0ABR6WSH1_9FIRM</name>
<dbReference type="Pfam" id="PF04024">
    <property type="entry name" value="PspC"/>
    <property type="match status" value="1"/>
</dbReference>
<proteinExistence type="predicted"/>
<evidence type="ECO:0000313" key="10">
    <source>
        <dbReference type="Proteomes" id="UP000603234"/>
    </source>
</evidence>
<feature type="domain" description="Phage shock protein PspC N-terminal" evidence="8">
    <location>
        <begin position="3"/>
        <end position="63"/>
    </location>
</feature>
<evidence type="ECO:0000313" key="9">
    <source>
        <dbReference type="EMBL" id="MBC3803568.1"/>
    </source>
</evidence>
<dbReference type="PANTHER" id="PTHR33885:SF3">
    <property type="entry name" value="PHAGE SHOCK PROTEIN C"/>
    <property type="match status" value="1"/>
</dbReference>
<dbReference type="Proteomes" id="UP000603234">
    <property type="component" value="Unassembled WGS sequence"/>
</dbReference>
<evidence type="ECO:0000256" key="7">
    <source>
        <dbReference type="SAM" id="Phobius"/>
    </source>
</evidence>
<sequence length="103" mass="11609">MKKRLMRNRESGIIAGVCAGIGDYCHVNPWVFRVLLLLPFVLRVVPGILSIVIYIVLVLVLPDRDRIEQQGVVEVDYEIVDDEADDHPDAEVNASEKTSEKVH</sequence>
<dbReference type="EMBL" id="WJBC01000004">
    <property type="protein sequence ID" value="MBC3803568.1"/>
    <property type="molecule type" value="Genomic_DNA"/>
</dbReference>
<evidence type="ECO:0000259" key="8">
    <source>
        <dbReference type="Pfam" id="PF04024"/>
    </source>
</evidence>
<protein>
    <submittedName>
        <fullName evidence="9">PspC domain-containing protein</fullName>
    </submittedName>
</protein>
<keyword evidence="4 7" id="KW-1133">Transmembrane helix</keyword>
<organism evidence="9 10">
    <name type="scientific">Acetobacterium fimetarium</name>
    <dbReference type="NCBI Taxonomy" id="52691"/>
    <lineage>
        <taxon>Bacteria</taxon>
        <taxon>Bacillati</taxon>
        <taxon>Bacillota</taxon>
        <taxon>Clostridia</taxon>
        <taxon>Eubacteriales</taxon>
        <taxon>Eubacteriaceae</taxon>
        <taxon>Acetobacterium</taxon>
    </lineage>
</organism>
<dbReference type="InterPro" id="IPR007168">
    <property type="entry name" value="Phageshock_PspC_N"/>
</dbReference>
<dbReference type="InterPro" id="IPR052027">
    <property type="entry name" value="PspC"/>
</dbReference>
<evidence type="ECO:0000256" key="6">
    <source>
        <dbReference type="SAM" id="MobiDB-lite"/>
    </source>
</evidence>
<reference evidence="9 10" key="1">
    <citation type="journal article" date="2020" name="mSystems">
        <title>Defining Genomic and Predicted Metabolic Features of the Acetobacterium Genus.</title>
        <authorList>
            <person name="Ross D.E."/>
            <person name="Marshall C.W."/>
            <person name="Gulliver D."/>
            <person name="May H.D."/>
            <person name="Norman R.S."/>
        </authorList>
    </citation>
    <scope>NUCLEOTIDE SEQUENCE [LARGE SCALE GENOMIC DNA]</scope>
    <source>
        <strain evidence="9 10">DSM 8238</strain>
    </source>
</reference>
<evidence type="ECO:0000256" key="4">
    <source>
        <dbReference type="ARBA" id="ARBA00022989"/>
    </source>
</evidence>
<evidence type="ECO:0000256" key="2">
    <source>
        <dbReference type="ARBA" id="ARBA00022475"/>
    </source>
</evidence>
<evidence type="ECO:0000256" key="5">
    <source>
        <dbReference type="ARBA" id="ARBA00023136"/>
    </source>
</evidence>
<keyword evidence="3 7" id="KW-0812">Transmembrane</keyword>
<gene>
    <name evidence="9" type="ORF">GH808_03845</name>
</gene>
<evidence type="ECO:0000256" key="3">
    <source>
        <dbReference type="ARBA" id="ARBA00022692"/>
    </source>
</evidence>
<feature type="transmembrane region" description="Helical" evidence="7">
    <location>
        <begin position="37"/>
        <end position="61"/>
    </location>
</feature>
<accession>A0ABR6WSH1</accession>
<evidence type="ECO:0000256" key="1">
    <source>
        <dbReference type="ARBA" id="ARBA00004162"/>
    </source>
</evidence>
<keyword evidence="5 7" id="KW-0472">Membrane</keyword>
<keyword evidence="10" id="KW-1185">Reference proteome</keyword>
<keyword evidence="2" id="KW-1003">Cell membrane</keyword>
<feature type="transmembrane region" description="Helical" evidence="7">
    <location>
        <begin position="12"/>
        <end position="31"/>
    </location>
</feature>
<feature type="region of interest" description="Disordered" evidence="6">
    <location>
        <begin position="80"/>
        <end position="103"/>
    </location>
</feature>
<comment type="subcellular location">
    <subcellularLocation>
        <location evidence="1">Cell membrane</location>
        <topology evidence="1">Single-pass membrane protein</topology>
    </subcellularLocation>
</comment>
<comment type="caution">
    <text evidence="9">The sequence shown here is derived from an EMBL/GenBank/DDBJ whole genome shotgun (WGS) entry which is preliminary data.</text>
</comment>